<evidence type="ECO:0000313" key="7">
    <source>
        <dbReference type="EMBL" id="URN94386.1"/>
    </source>
</evidence>
<proteinExistence type="predicted"/>
<dbReference type="EMBL" id="CP097899">
    <property type="protein sequence ID" value="URN94386.1"/>
    <property type="molecule type" value="Genomic_DNA"/>
</dbReference>
<dbReference type="Gene3D" id="3.40.140.10">
    <property type="entry name" value="Cytidine Deaminase, domain 2"/>
    <property type="match status" value="1"/>
</dbReference>
<dbReference type="GO" id="GO:0006508">
    <property type="term" value="P:proteolysis"/>
    <property type="evidence" value="ECO:0007669"/>
    <property type="project" value="UniProtKB-KW"/>
</dbReference>
<dbReference type="PANTHER" id="PTHR34858:SF1">
    <property type="entry name" value="CYSO-CYSTEINE PEPTIDASE"/>
    <property type="match status" value="1"/>
</dbReference>
<name>A0A9J6ZE02_9BACL</name>
<feature type="domain" description="JAB" evidence="6">
    <location>
        <begin position="9"/>
        <end position="102"/>
    </location>
</feature>
<dbReference type="InterPro" id="IPR028090">
    <property type="entry name" value="JAB_dom_prok"/>
</dbReference>
<dbReference type="SUPFAM" id="SSF102712">
    <property type="entry name" value="JAB1/MPN domain"/>
    <property type="match status" value="1"/>
</dbReference>
<evidence type="ECO:0000256" key="4">
    <source>
        <dbReference type="ARBA" id="ARBA00022833"/>
    </source>
</evidence>
<keyword evidence="3" id="KW-0378">Hydrolase</keyword>
<dbReference type="KEGG" id="plig:NAG76_21610"/>
<dbReference type="InterPro" id="IPR051929">
    <property type="entry name" value="VirAsm_ModProt"/>
</dbReference>
<gene>
    <name evidence="7" type="ORF">NAG76_21610</name>
</gene>
<evidence type="ECO:0000256" key="1">
    <source>
        <dbReference type="ARBA" id="ARBA00022670"/>
    </source>
</evidence>
<evidence type="ECO:0000256" key="3">
    <source>
        <dbReference type="ARBA" id="ARBA00022801"/>
    </source>
</evidence>
<dbReference type="AlphaFoldDB" id="A0A9J6ZE02"/>
<evidence type="ECO:0000313" key="8">
    <source>
        <dbReference type="Proteomes" id="UP001056756"/>
    </source>
</evidence>
<dbReference type="GO" id="GO:0008270">
    <property type="term" value="F:zinc ion binding"/>
    <property type="evidence" value="ECO:0007669"/>
    <property type="project" value="TreeGrafter"/>
</dbReference>
<evidence type="ECO:0000259" key="6">
    <source>
        <dbReference type="Pfam" id="PF14464"/>
    </source>
</evidence>
<dbReference type="Proteomes" id="UP001056756">
    <property type="component" value="Chromosome"/>
</dbReference>
<accession>A0A9J6ZE02</accession>
<dbReference type="Pfam" id="PF14464">
    <property type="entry name" value="Prok-JAB"/>
    <property type="match status" value="1"/>
</dbReference>
<keyword evidence="2" id="KW-0479">Metal-binding</keyword>
<evidence type="ECO:0000256" key="2">
    <source>
        <dbReference type="ARBA" id="ARBA00022723"/>
    </source>
</evidence>
<keyword evidence="4" id="KW-0862">Zinc</keyword>
<evidence type="ECO:0000256" key="5">
    <source>
        <dbReference type="ARBA" id="ARBA00023049"/>
    </source>
</evidence>
<sequence>MNTLTMTSSCYKEILTYGYANLPFESCGVIASSNGERIDTFIPIINDHPNPLHYFSFQPQSWINTLYQLQRNNLQLIGYMHTHPNEEALPSSLDTIGFDNQQQQLLCIVSYKQKDSPYIRLYQHLPTKGMKDYPLMLT</sequence>
<reference evidence="7" key="1">
    <citation type="submission" date="2022-05" db="EMBL/GenBank/DDBJ databases">
        <title>Novel bacterial taxa in a minimal lignocellulolytic consortium and its capacity to transform plastics disclosed by genome-resolved metagenomics.</title>
        <authorList>
            <person name="Rodriguez C.A.D."/>
            <person name="Diaz-Garcia L."/>
            <person name="Herrera K."/>
            <person name="Tarazona N.A."/>
            <person name="Sproer C."/>
            <person name="Overmann J."/>
            <person name="Jimenez D.J."/>
        </authorList>
    </citation>
    <scope>NUCLEOTIDE SEQUENCE</scope>
    <source>
        <strain evidence="7">MAG5</strain>
    </source>
</reference>
<protein>
    <submittedName>
        <fullName evidence="7">Mov34/MPN/PAD-1 family protein</fullName>
    </submittedName>
</protein>
<dbReference type="PANTHER" id="PTHR34858">
    <property type="entry name" value="CYSO-CYSTEINE PEPTIDASE"/>
    <property type="match status" value="1"/>
</dbReference>
<keyword evidence="1" id="KW-0645">Protease</keyword>
<keyword evidence="5" id="KW-0482">Metalloprotease</keyword>
<dbReference type="GO" id="GO:0008235">
    <property type="term" value="F:metalloexopeptidase activity"/>
    <property type="evidence" value="ECO:0007669"/>
    <property type="project" value="TreeGrafter"/>
</dbReference>
<organism evidence="7 8">
    <name type="scientific">Candidatus Pristimantibacillus lignocellulolyticus</name>
    <dbReference type="NCBI Taxonomy" id="2994561"/>
    <lineage>
        <taxon>Bacteria</taxon>
        <taxon>Bacillati</taxon>
        <taxon>Bacillota</taxon>
        <taxon>Bacilli</taxon>
        <taxon>Bacillales</taxon>
        <taxon>Paenibacillaceae</taxon>
        <taxon>Candidatus Pristimantibacillus</taxon>
    </lineage>
</organism>